<gene>
    <name evidence="2" type="ORF">A2935_02185</name>
</gene>
<feature type="compositionally biased region" description="Basic and acidic residues" evidence="1">
    <location>
        <begin position="10"/>
        <end position="56"/>
    </location>
</feature>
<feature type="region of interest" description="Disordered" evidence="1">
    <location>
        <begin position="126"/>
        <end position="154"/>
    </location>
</feature>
<organism evidence="2 3">
    <name type="scientific">Candidatus Wolfebacteria bacterium RIFCSPLOWO2_01_FULL_47_17b</name>
    <dbReference type="NCBI Taxonomy" id="1802558"/>
    <lineage>
        <taxon>Bacteria</taxon>
        <taxon>Candidatus Wolfeibacteriota</taxon>
    </lineage>
</organism>
<proteinExistence type="predicted"/>
<comment type="caution">
    <text evidence="2">The sequence shown here is derived from an EMBL/GenBank/DDBJ whole genome shotgun (WGS) entry which is preliminary data.</text>
</comment>
<dbReference type="AlphaFoldDB" id="A0A1F8E013"/>
<name>A0A1F8E013_9BACT</name>
<accession>A0A1F8E013</accession>
<evidence type="ECO:0000313" key="3">
    <source>
        <dbReference type="Proteomes" id="UP000177011"/>
    </source>
</evidence>
<protein>
    <submittedName>
        <fullName evidence="2">Uncharacterized protein</fullName>
    </submittedName>
</protein>
<evidence type="ECO:0000256" key="1">
    <source>
        <dbReference type="SAM" id="MobiDB-lite"/>
    </source>
</evidence>
<reference evidence="2 3" key="1">
    <citation type="journal article" date="2016" name="Nat. Commun.">
        <title>Thousands of microbial genomes shed light on interconnected biogeochemical processes in an aquifer system.</title>
        <authorList>
            <person name="Anantharaman K."/>
            <person name="Brown C.T."/>
            <person name="Hug L.A."/>
            <person name="Sharon I."/>
            <person name="Castelle C.J."/>
            <person name="Probst A.J."/>
            <person name="Thomas B.C."/>
            <person name="Singh A."/>
            <person name="Wilkins M.J."/>
            <person name="Karaoz U."/>
            <person name="Brodie E.L."/>
            <person name="Williams K.H."/>
            <person name="Hubbard S.S."/>
            <person name="Banfield J.F."/>
        </authorList>
    </citation>
    <scope>NUCLEOTIDE SEQUENCE [LARGE SCALE GENOMIC DNA]</scope>
</reference>
<dbReference type="EMBL" id="MGIS01000001">
    <property type="protein sequence ID" value="OGM94143.1"/>
    <property type="molecule type" value="Genomic_DNA"/>
</dbReference>
<evidence type="ECO:0000313" key="2">
    <source>
        <dbReference type="EMBL" id="OGM94143.1"/>
    </source>
</evidence>
<feature type="region of interest" description="Disordered" evidence="1">
    <location>
        <begin position="1"/>
        <end position="59"/>
    </location>
</feature>
<dbReference type="Proteomes" id="UP000177011">
    <property type="component" value="Unassembled WGS sequence"/>
</dbReference>
<sequence length="154" mass="17156">MPSEDLPGAKIHDRGEVQHHASEDQVREVRDLDQVREQRERDREEQVLVGDERGDAPRMLALPASPVGVDAEDLHDALDLLAVQVERESEAPGAVARVLVEDLLDPDFQGPVAFGFLPPIVQARTGNAESAGKRGSRFRHTRERPSFFPPRAQR</sequence>